<evidence type="ECO:0000313" key="2">
    <source>
        <dbReference type="EMBL" id="ESK47933.1"/>
    </source>
</evidence>
<dbReference type="AlphaFoldDB" id="V2U148"/>
<dbReference type="Proteomes" id="UP000018415">
    <property type="component" value="Unassembled WGS sequence"/>
</dbReference>
<proteinExistence type="predicted"/>
<feature type="transmembrane region" description="Helical" evidence="1">
    <location>
        <begin position="43"/>
        <end position="63"/>
    </location>
</feature>
<sequence length="238" mass="27051">MPKRLTFFLGHLAISIIIALMAMGLVFFIWYPSPLASAVGVTQIFLMMLAIDVIVGPVLGFIVYKEGKKTLKMDLAIIILIQLSALIYGLYSIEKGRPAYIAYNIDRFELVRKNEIASNDYQHNENFGSYPSYVVVQYPKDPKLKEKVMFDEVFGGVSLSQRPEFYQALESAKQQMKDKSLSLNDLSKYNSLSTVDKILSKYPTAIGFFPLKASNLDMTVLVDKEYKVIKIVDLRPWH</sequence>
<reference evidence="2 3" key="1">
    <citation type="submission" date="2013-10" db="EMBL/GenBank/DDBJ databases">
        <title>The Genome Sequence of Acinetobacter indicus CIP 110367.</title>
        <authorList>
            <consortium name="The Broad Institute Genomics Platform"/>
            <consortium name="The Broad Institute Genome Sequencing Center for Infectious Disease"/>
            <person name="Cerqueira G."/>
            <person name="Feldgarden M."/>
            <person name="Courvalin P."/>
            <person name="Grillot-Courvalin C."/>
            <person name="Clermont D."/>
            <person name="Rocha E."/>
            <person name="Yoon E.-J."/>
            <person name="Nemec A."/>
            <person name="Young S.K."/>
            <person name="Zeng Q."/>
            <person name="Gargeya S."/>
            <person name="Fitzgerald M."/>
            <person name="Abouelleil A."/>
            <person name="Alvarado L."/>
            <person name="Berlin A.M."/>
            <person name="Chapman S.B."/>
            <person name="Gainer-Dewar J."/>
            <person name="Goldberg J."/>
            <person name="Gnerre S."/>
            <person name="Griggs A."/>
            <person name="Gujja S."/>
            <person name="Hansen M."/>
            <person name="Howarth C."/>
            <person name="Imamovic A."/>
            <person name="Ireland A."/>
            <person name="Larimer J."/>
            <person name="McCowan C."/>
            <person name="Murphy C."/>
            <person name="Pearson M."/>
            <person name="Poon T.W."/>
            <person name="Priest M."/>
            <person name="Roberts A."/>
            <person name="Saif S."/>
            <person name="Shea T."/>
            <person name="Sykes S."/>
            <person name="Wortman J."/>
            <person name="Nusbaum C."/>
            <person name="Birren B."/>
        </authorList>
    </citation>
    <scope>NUCLEOTIDE SEQUENCE [LARGE SCALE GENOMIC DNA]</scope>
    <source>
        <strain evidence="2 3">CIP 110367</strain>
    </source>
</reference>
<keyword evidence="1" id="KW-1133">Transmembrane helix</keyword>
<name>V2U148_9GAMM</name>
<accession>V2U148</accession>
<organism evidence="2 3">
    <name type="scientific">Acinetobacter indicus CIP 110367</name>
    <dbReference type="NCBI Taxonomy" id="1341679"/>
    <lineage>
        <taxon>Bacteria</taxon>
        <taxon>Pseudomonadati</taxon>
        <taxon>Pseudomonadota</taxon>
        <taxon>Gammaproteobacteria</taxon>
        <taxon>Moraxellales</taxon>
        <taxon>Moraxellaceae</taxon>
        <taxon>Acinetobacter</taxon>
    </lineage>
</organism>
<evidence type="ECO:0000313" key="3">
    <source>
        <dbReference type="Proteomes" id="UP000018415"/>
    </source>
</evidence>
<dbReference type="OrthoDB" id="8613597at2"/>
<evidence type="ECO:0000256" key="1">
    <source>
        <dbReference type="SAM" id="Phobius"/>
    </source>
</evidence>
<dbReference type="PATRIC" id="fig|1341679.3.peg.1905"/>
<comment type="caution">
    <text evidence="2">The sequence shown here is derived from an EMBL/GenBank/DDBJ whole genome shotgun (WGS) entry which is preliminary data.</text>
</comment>
<feature type="transmembrane region" description="Helical" evidence="1">
    <location>
        <begin position="7"/>
        <end position="31"/>
    </location>
</feature>
<dbReference type="EMBL" id="AYET01000004">
    <property type="protein sequence ID" value="ESK47933.1"/>
    <property type="molecule type" value="Genomic_DNA"/>
</dbReference>
<dbReference type="NCBIfam" id="NF041437">
    <property type="entry name" value="TfpZ"/>
    <property type="match status" value="1"/>
</dbReference>
<evidence type="ECO:0008006" key="4">
    <source>
        <dbReference type="Google" id="ProtNLM"/>
    </source>
</evidence>
<dbReference type="InterPro" id="IPR047814">
    <property type="entry name" value="TfpX/TfpZ-like"/>
</dbReference>
<keyword evidence="1" id="KW-0472">Membrane</keyword>
<keyword evidence="1" id="KW-0812">Transmembrane</keyword>
<dbReference type="HOGENOM" id="CLU_091377_1_0_6"/>
<dbReference type="eggNOG" id="ENOG502Z8WP">
    <property type="taxonomic scope" value="Bacteria"/>
</dbReference>
<dbReference type="RefSeq" id="WP_016658468.1">
    <property type="nucleotide sequence ID" value="NZ_BBSF01000015.1"/>
</dbReference>
<keyword evidence="3" id="KW-1185">Reference proteome</keyword>
<gene>
    <name evidence="2" type="ORF">P253_01956</name>
</gene>
<feature type="transmembrane region" description="Helical" evidence="1">
    <location>
        <begin position="75"/>
        <end position="93"/>
    </location>
</feature>
<protein>
    <recommendedName>
        <fullName evidence="4">Type IV pilin accessory protein</fullName>
    </recommendedName>
</protein>